<name>A0A165LVT9_PELLU</name>
<protein>
    <submittedName>
        <fullName evidence="1">Uncharacterized protein</fullName>
    </submittedName>
</protein>
<sequence>MDCHVATLLAMTEETMAKSDRLLAMKTSNLPDSDAMSADERVAEVVTVLVRRCLTHIEGSGQTIRDSAVHLGFSGRPRVHTIPYPQELQ</sequence>
<evidence type="ECO:0000313" key="2">
    <source>
        <dbReference type="Proteomes" id="UP000076481"/>
    </source>
</evidence>
<comment type="caution">
    <text evidence="1">The sequence shown here is derived from an EMBL/GenBank/DDBJ whole genome shotgun (WGS) entry which is preliminary data.</text>
</comment>
<dbReference type="EMBL" id="LVWG01000024">
    <property type="protein sequence ID" value="KZK74494.1"/>
    <property type="molecule type" value="Genomic_DNA"/>
</dbReference>
<evidence type="ECO:0000313" key="1">
    <source>
        <dbReference type="EMBL" id="KZK74494.1"/>
    </source>
</evidence>
<reference evidence="1 2" key="1">
    <citation type="submission" date="2016-03" db="EMBL/GenBank/DDBJ databases">
        <title>Speciation and ecological success in dimly lit waters: horizontal gene transfer in a green sulfur bacteria bloom unveiled by metagenomic assembly.</title>
        <authorList>
            <person name="Llorens-Mares T."/>
            <person name="Liu Z."/>
            <person name="Allen L.Z."/>
            <person name="Rusch D.B."/>
            <person name="Craig M.T."/>
            <person name="Dupont C.L."/>
            <person name="Bryant D.A."/>
            <person name="Casamayor E.O."/>
        </authorList>
    </citation>
    <scope>NUCLEOTIDE SEQUENCE [LARGE SCALE GENOMIC DNA]</scope>
    <source>
        <strain evidence="1">CIII</strain>
    </source>
</reference>
<dbReference type="AlphaFoldDB" id="A0A165LVT9"/>
<gene>
    <name evidence="1" type="ORF">A3K90_08875</name>
</gene>
<proteinExistence type="predicted"/>
<accession>A0A165LVT9</accession>
<organism evidence="1 2">
    <name type="scientific">Pelodictyon luteolum</name>
    <dbReference type="NCBI Taxonomy" id="1100"/>
    <lineage>
        <taxon>Bacteria</taxon>
        <taxon>Pseudomonadati</taxon>
        <taxon>Chlorobiota</taxon>
        <taxon>Chlorobiia</taxon>
        <taxon>Chlorobiales</taxon>
        <taxon>Chlorobiaceae</taxon>
        <taxon>Chlorobium/Pelodictyon group</taxon>
        <taxon>Pelodictyon</taxon>
    </lineage>
</organism>
<dbReference type="Proteomes" id="UP000076481">
    <property type="component" value="Unassembled WGS sequence"/>
</dbReference>